<proteinExistence type="predicted"/>
<feature type="transmembrane region" description="Helical" evidence="2">
    <location>
        <begin position="68"/>
        <end position="90"/>
    </location>
</feature>
<evidence type="ECO:0000313" key="4">
    <source>
        <dbReference type="EMBL" id="MFC4833629.1"/>
    </source>
</evidence>
<feature type="transmembrane region" description="Helical" evidence="2">
    <location>
        <begin position="38"/>
        <end position="56"/>
    </location>
</feature>
<feature type="region of interest" description="Disordered" evidence="1">
    <location>
        <begin position="1"/>
        <end position="25"/>
    </location>
</feature>
<dbReference type="RefSeq" id="WP_274192047.1">
    <property type="nucleotide sequence ID" value="NZ_BAABHN010000032.1"/>
</dbReference>
<feature type="transmembrane region" description="Helical" evidence="2">
    <location>
        <begin position="234"/>
        <end position="255"/>
    </location>
</feature>
<feature type="transmembrane region" description="Helical" evidence="2">
    <location>
        <begin position="201"/>
        <end position="222"/>
    </location>
</feature>
<keyword evidence="2" id="KW-0472">Membrane</keyword>
<evidence type="ECO:0000313" key="5">
    <source>
        <dbReference type="Proteomes" id="UP001595909"/>
    </source>
</evidence>
<gene>
    <name evidence="4" type="ORF">ACFPEL_14540</name>
</gene>
<organism evidence="4 5">
    <name type="scientific">Actinomycetospora chibensis</name>
    <dbReference type="NCBI Taxonomy" id="663606"/>
    <lineage>
        <taxon>Bacteria</taxon>
        <taxon>Bacillati</taxon>
        <taxon>Actinomycetota</taxon>
        <taxon>Actinomycetes</taxon>
        <taxon>Pseudonocardiales</taxon>
        <taxon>Pseudonocardiaceae</taxon>
        <taxon>Actinomycetospora</taxon>
    </lineage>
</organism>
<evidence type="ECO:0000256" key="1">
    <source>
        <dbReference type="SAM" id="MobiDB-lite"/>
    </source>
</evidence>
<feature type="transmembrane region" description="Helical" evidence="2">
    <location>
        <begin position="311"/>
        <end position="331"/>
    </location>
</feature>
<feature type="transmembrane region" description="Helical" evidence="2">
    <location>
        <begin position="154"/>
        <end position="173"/>
    </location>
</feature>
<feature type="transmembrane region" description="Helical" evidence="2">
    <location>
        <begin position="343"/>
        <end position="365"/>
    </location>
</feature>
<keyword evidence="2" id="KW-1133">Transmembrane helix</keyword>
<dbReference type="InterPro" id="IPR012429">
    <property type="entry name" value="HGSNAT_cat"/>
</dbReference>
<accession>A0ABV9RHI5</accession>
<feature type="transmembrane region" description="Helical" evidence="2">
    <location>
        <begin position="371"/>
        <end position="392"/>
    </location>
</feature>
<name>A0ABV9RHI5_9PSEU</name>
<dbReference type="Proteomes" id="UP001595909">
    <property type="component" value="Unassembled WGS sequence"/>
</dbReference>
<feature type="transmembrane region" description="Helical" evidence="2">
    <location>
        <begin position="102"/>
        <end position="123"/>
    </location>
</feature>
<evidence type="ECO:0000259" key="3">
    <source>
        <dbReference type="Pfam" id="PF07786"/>
    </source>
</evidence>
<sequence length="425" mass="42219">MSPTETPVRDPATATPGRARHAAPLVPGSRGRVVGIDAARGLALLGMMAVHALYVSDAAGAPTWVGRIASGNAAALFAVLAGVGVAFMTGRTRVTGAGPARRAGAALVARAGVIGLLGLVLGSVTEAEVAAVILPAYAVLFVLAVPLVLLPTPLLVGGAVLGAAGLPALSHLVRAGMPPPALANPSLGRLVTDPTGLLRELLVTGTYPALTWIPYLAIGLALGRAHLRSPRFAAGLAAGGAALAAAASGASAFLLGPCGGLATLSATSAAAGLDPADLREILASGADGTTPTTTWWWLAVDAPHTSTPLDLARTTGIALAVVGVMLCLDAAQRPSLRAAVTVLRAPLAAAGAMTLTLYTAHVLFLNSPFDVYAPVPGYIVQVVAVLLLGLAWRATAGRGPLETVASAAGARAARALSPERGSTPP</sequence>
<evidence type="ECO:0000256" key="2">
    <source>
        <dbReference type="SAM" id="Phobius"/>
    </source>
</evidence>
<keyword evidence="2" id="KW-0812">Transmembrane</keyword>
<reference evidence="5" key="1">
    <citation type="journal article" date="2019" name="Int. J. Syst. Evol. Microbiol.">
        <title>The Global Catalogue of Microorganisms (GCM) 10K type strain sequencing project: providing services to taxonomists for standard genome sequencing and annotation.</title>
        <authorList>
            <consortium name="The Broad Institute Genomics Platform"/>
            <consortium name="The Broad Institute Genome Sequencing Center for Infectious Disease"/>
            <person name="Wu L."/>
            <person name="Ma J."/>
        </authorList>
    </citation>
    <scope>NUCLEOTIDE SEQUENCE [LARGE SCALE GENOMIC DNA]</scope>
    <source>
        <strain evidence="5">CCUG 50347</strain>
    </source>
</reference>
<dbReference type="EMBL" id="JBHSIM010000032">
    <property type="protein sequence ID" value="MFC4833629.1"/>
    <property type="molecule type" value="Genomic_DNA"/>
</dbReference>
<protein>
    <submittedName>
        <fullName evidence="4">Heparan-alpha-glucosaminide N-acetyltransferase domain-containing protein</fullName>
    </submittedName>
</protein>
<keyword evidence="5" id="KW-1185">Reference proteome</keyword>
<feature type="transmembrane region" description="Helical" evidence="2">
    <location>
        <begin position="129"/>
        <end position="149"/>
    </location>
</feature>
<dbReference type="Pfam" id="PF07786">
    <property type="entry name" value="HGSNAT_cat"/>
    <property type="match status" value="1"/>
</dbReference>
<comment type="caution">
    <text evidence="4">The sequence shown here is derived from an EMBL/GenBank/DDBJ whole genome shotgun (WGS) entry which is preliminary data.</text>
</comment>
<feature type="domain" description="Heparan-alpha-glucosaminide N-acetyltransferase catalytic" evidence="3">
    <location>
        <begin position="32"/>
        <end position="229"/>
    </location>
</feature>